<accession>A0AAF1AMI7</accession>
<organism evidence="1 2">
    <name type="scientific">Daucus carota subsp. sativus</name>
    <name type="common">Carrot</name>
    <dbReference type="NCBI Taxonomy" id="79200"/>
    <lineage>
        <taxon>Eukaryota</taxon>
        <taxon>Viridiplantae</taxon>
        <taxon>Streptophyta</taxon>
        <taxon>Embryophyta</taxon>
        <taxon>Tracheophyta</taxon>
        <taxon>Spermatophyta</taxon>
        <taxon>Magnoliopsida</taxon>
        <taxon>eudicotyledons</taxon>
        <taxon>Gunneridae</taxon>
        <taxon>Pentapetalae</taxon>
        <taxon>asterids</taxon>
        <taxon>campanulids</taxon>
        <taxon>Apiales</taxon>
        <taxon>Apiaceae</taxon>
        <taxon>Apioideae</taxon>
        <taxon>Scandiceae</taxon>
        <taxon>Daucinae</taxon>
        <taxon>Daucus</taxon>
        <taxon>Daucus sect. Daucus</taxon>
    </lineage>
</organism>
<reference evidence="1" key="1">
    <citation type="journal article" date="2016" name="Nat. Genet.">
        <title>A high-quality carrot genome assembly provides new insights into carotenoid accumulation and asterid genome evolution.</title>
        <authorList>
            <person name="Iorizzo M."/>
            <person name="Ellison S."/>
            <person name="Senalik D."/>
            <person name="Zeng P."/>
            <person name="Satapoomin P."/>
            <person name="Huang J."/>
            <person name="Bowman M."/>
            <person name="Iovene M."/>
            <person name="Sanseverino W."/>
            <person name="Cavagnaro P."/>
            <person name="Yildiz M."/>
            <person name="Macko-Podgorni A."/>
            <person name="Moranska E."/>
            <person name="Grzebelus E."/>
            <person name="Grzebelus D."/>
            <person name="Ashrafi H."/>
            <person name="Zheng Z."/>
            <person name="Cheng S."/>
            <person name="Spooner D."/>
            <person name="Van Deynze A."/>
            <person name="Simon P."/>
        </authorList>
    </citation>
    <scope>NUCLEOTIDE SEQUENCE</scope>
    <source>
        <tissue evidence="1">Leaf</tissue>
    </source>
</reference>
<gene>
    <name evidence="1" type="ORF">DCAR_0104797</name>
</gene>
<proteinExistence type="predicted"/>
<dbReference type="AlphaFoldDB" id="A0AAF1AMI7"/>
<reference evidence="1" key="2">
    <citation type="submission" date="2022-03" db="EMBL/GenBank/DDBJ databases">
        <title>Draft title - Genomic analysis of global carrot germplasm unveils the trajectory of domestication and the origin of high carotenoid orange carrot.</title>
        <authorList>
            <person name="Iorizzo M."/>
            <person name="Ellison S."/>
            <person name="Senalik D."/>
            <person name="Macko-Podgorni A."/>
            <person name="Grzebelus D."/>
            <person name="Bostan H."/>
            <person name="Rolling W."/>
            <person name="Curaba J."/>
            <person name="Simon P."/>
        </authorList>
    </citation>
    <scope>NUCLEOTIDE SEQUENCE</scope>
    <source>
        <tissue evidence="1">Leaf</tissue>
    </source>
</reference>
<sequence>MHEEDLPSTALCEISLLQMLSQSLFFARLLYVEHVGHLIMSLIAMSRLKTKGSLLCFLVSR</sequence>
<evidence type="ECO:0000313" key="2">
    <source>
        <dbReference type="Proteomes" id="UP000077755"/>
    </source>
</evidence>
<dbReference type="Proteomes" id="UP000077755">
    <property type="component" value="Chromosome 1"/>
</dbReference>
<evidence type="ECO:0000313" key="1">
    <source>
        <dbReference type="EMBL" id="WOG85606.1"/>
    </source>
</evidence>
<name>A0AAF1AMI7_DAUCS</name>
<protein>
    <submittedName>
        <fullName evidence="1">Uncharacterized protein</fullName>
    </submittedName>
</protein>
<keyword evidence="2" id="KW-1185">Reference proteome</keyword>
<dbReference type="EMBL" id="CP093343">
    <property type="protein sequence ID" value="WOG85606.1"/>
    <property type="molecule type" value="Genomic_DNA"/>
</dbReference>